<evidence type="ECO:0000313" key="3">
    <source>
        <dbReference type="Proteomes" id="UP001597151"/>
    </source>
</evidence>
<dbReference type="Proteomes" id="UP001597151">
    <property type="component" value="Unassembled WGS sequence"/>
</dbReference>
<comment type="caution">
    <text evidence="2">The sequence shown here is derived from an EMBL/GenBank/DDBJ whole genome shotgun (WGS) entry which is preliminary data.</text>
</comment>
<dbReference type="Pfam" id="PF13468">
    <property type="entry name" value="Glyoxalase_3"/>
    <property type="match status" value="1"/>
</dbReference>
<accession>A0ABW3T8L1</accession>
<gene>
    <name evidence="2" type="ORF">ACFQ3C_01115</name>
</gene>
<proteinExistence type="predicted"/>
<name>A0ABW3T8L1_9RHOB</name>
<dbReference type="InterPro" id="IPR029068">
    <property type="entry name" value="Glyas_Bleomycin-R_OHBP_Dase"/>
</dbReference>
<dbReference type="EMBL" id="JBHTKR010000001">
    <property type="protein sequence ID" value="MFD1193267.1"/>
    <property type="molecule type" value="Genomic_DNA"/>
</dbReference>
<protein>
    <submittedName>
        <fullName evidence="2">VOC family protein</fullName>
    </submittedName>
</protein>
<dbReference type="Gene3D" id="3.10.180.10">
    <property type="entry name" value="2,3-Dihydroxybiphenyl 1,2-Dioxygenase, domain 1"/>
    <property type="match status" value="1"/>
</dbReference>
<feature type="domain" description="Glyoxalase-like" evidence="1">
    <location>
        <begin position="4"/>
        <end position="172"/>
    </location>
</feature>
<organism evidence="2 3">
    <name type="scientific">Seohaeicola saemankumensis</name>
    <dbReference type="NCBI Taxonomy" id="481181"/>
    <lineage>
        <taxon>Bacteria</taxon>
        <taxon>Pseudomonadati</taxon>
        <taxon>Pseudomonadota</taxon>
        <taxon>Alphaproteobacteria</taxon>
        <taxon>Rhodobacterales</taxon>
        <taxon>Roseobacteraceae</taxon>
        <taxon>Seohaeicola</taxon>
    </lineage>
</organism>
<evidence type="ECO:0000313" key="2">
    <source>
        <dbReference type="EMBL" id="MFD1193267.1"/>
    </source>
</evidence>
<evidence type="ECO:0000259" key="1">
    <source>
        <dbReference type="Pfam" id="PF13468"/>
    </source>
</evidence>
<reference evidence="3" key="1">
    <citation type="journal article" date="2019" name="Int. J. Syst. Evol. Microbiol.">
        <title>The Global Catalogue of Microorganisms (GCM) 10K type strain sequencing project: providing services to taxonomists for standard genome sequencing and annotation.</title>
        <authorList>
            <consortium name="The Broad Institute Genomics Platform"/>
            <consortium name="The Broad Institute Genome Sequencing Center for Infectious Disease"/>
            <person name="Wu L."/>
            <person name="Ma J."/>
        </authorList>
    </citation>
    <scope>NUCLEOTIDE SEQUENCE [LARGE SCALE GENOMIC DNA]</scope>
    <source>
        <strain evidence="3">CCUG 55328</strain>
    </source>
</reference>
<dbReference type="InterPro" id="IPR025870">
    <property type="entry name" value="Glyoxalase-like_dom"/>
</dbReference>
<dbReference type="RefSeq" id="WP_380788370.1">
    <property type="nucleotide sequence ID" value="NZ_JBHTKR010000001.1"/>
</dbReference>
<keyword evidence="3" id="KW-1185">Reference proteome</keyword>
<sequence length="204" mass="21489">MLELDHLAVASATLEEGRAHVEAALGVALQAGGQHARFGTHNLLLGLDDGLYLEVIAVDPAAPAPTVPRWFDLDRFTGPPRLGTWICRCADLEAALAQAPDGAGVPVDLARGDLRWRMAVAADGGMPFGGAFPSLIQWQGAHPAARLTPSGCRLRRLEVVHPQADALRVALSGMLVDPRVAIAQGASMAMHAEIETPHGLRVLA</sequence>